<evidence type="ECO:0000313" key="9">
    <source>
        <dbReference type="EMBL" id="AEH91406.1"/>
    </source>
</evidence>
<dbReference type="InterPro" id="IPR003501">
    <property type="entry name" value="PTS_EIIB_2/3"/>
</dbReference>
<keyword evidence="2" id="KW-0597">Phosphoprotein</keyword>
<feature type="domain" description="PTS EIIB type-3" evidence="8">
    <location>
        <begin position="1"/>
        <end position="100"/>
    </location>
</feature>
<dbReference type="CDD" id="cd05564">
    <property type="entry name" value="PTS_IIB_chitobiose_lichenan"/>
    <property type="match status" value="1"/>
</dbReference>
<protein>
    <submittedName>
        <fullName evidence="9">Putative PTS system, beta-glucoside/cellobiose-specific IIB component</fullName>
    </submittedName>
</protein>
<proteinExistence type="predicted"/>
<evidence type="ECO:0000256" key="5">
    <source>
        <dbReference type="ARBA" id="ARBA00022683"/>
    </source>
</evidence>
<keyword evidence="5" id="KW-0598">Phosphotransferase system</keyword>
<keyword evidence="1" id="KW-0813">Transport</keyword>
<evidence type="ECO:0000256" key="1">
    <source>
        <dbReference type="ARBA" id="ARBA00022448"/>
    </source>
</evidence>
<dbReference type="PROSITE" id="PS51100">
    <property type="entry name" value="PTS_EIIB_TYPE_3"/>
    <property type="match status" value="1"/>
</dbReference>
<keyword evidence="6" id="KW-0418">Kinase</keyword>
<dbReference type="RefSeq" id="WP_003723086.1">
    <property type="nucleotide sequence ID" value="NC_017537.1"/>
</dbReference>
<dbReference type="GeneID" id="86844314"/>
<evidence type="ECO:0000259" key="8">
    <source>
        <dbReference type="PROSITE" id="PS51100"/>
    </source>
</evidence>
<organism evidence="9 10">
    <name type="scientific">Listeria monocytogenes serotype 4a (strain M7)</name>
    <dbReference type="NCBI Taxonomy" id="1030009"/>
    <lineage>
        <taxon>Bacteria</taxon>
        <taxon>Bacillati</taxon>
        <taxon>Bacillota</taxon>
        <taxon>Bacilli</taxon>
        <taxon>Bacillales</taxon>
        <taxon>Listeriaceae</taxon>
        <taxon>Listeria</taxon>
    </lineage>
</organism>
<feature type="modified residue" description="Phosphocysteine; by EIIA" evidence="7">
    <location>
        <position position="8"/>
    </location>
</feature>
<name>A0A0E0USS5_LISMM</name>
<dbReference type="AlphaFoldDB" id="A0A0E0USS5"/>
<keyword evidence="4" id="KW-0808">Transferase</keyword>
<sequence>MKNILLVCNAGMSTSFLVEKMKAAGAEQGVEANIWAVSDAELHENWEKADVILLGPQVGYLKGNTEKVVGGKIPVEVINMLDYGRVNGAAVLERAIELIG</sequence>
<evidence type="ECO:0000256" key="2">
    <source>
        <dbReference type="ARBA" id="ARBA00022553"/>
    </source>
</evidence>
<dbReference type="PATRIC" id="fig|1030009.3.peg.392"/>
<dbReference type="EMBL" id="CP002816">
    <property type="protein sequence ID" value="AEH91406.1"/>
    <property type="molecule type" value="Genomic_DNA"/>
</dbReference>
<dbReference type="GO" id="GO:0016301">
    <property type="term" value="F:kinase activity"/>
    <property type="evidence" value="ECO:0007669"/>
    <property type="project" value="UniProtKB-KW"/>
</dbReference>
<evidence type="ECO:0000313" key="10">
    <source>
        <dbReference type="Proteomes" id="UP000000486"/>
    </source>
</evidence>
<accession>A0A0E0USS5</accession>
<dbReference type="PANTHER" id="PTHR34581:SF2">
    <property type="entry name" value="PTS SYSTEM N,N'-DIACETYLCHITOBIOSE-SPECIFIC EIIB COMPONENT"/>
    <property type="match status" value="1"/>
</dbReference>
<dbReference type="GO" id="GO:0009401">
    <property type="term" value="P:phosphoenolpyruvate-dependent sugar phosphotransferase system"/>
    <property type="evidence" value="ECO:0007669"/>
    <property type="project" value="UniProtKB-KW"/>
</dbReference>
<evidence type="ECO:0000256" key="7">
    <source>
        <dbReference type="PROSITE-ProRule" id="PRU00423"/>
    </source>
</evidence>
<dbReference type="PANTHER" id="PTHR34581">
    <property type="entry name" value="PTS SYSTEM N,N'-DIACETYLCHITOBIOSE-SPECIFIC EIIB COMPONENT"/>
    <property type="match status" value="1"/>
</dbReference>
<dbReference type="SUPFAM" id="SSF52794">
    <property type="entry name" value="PTS system IIB component-like"/>
    <property type="match status" value="1"/>
</dbReference>
<dbReference type="GO" id="GO:0008982">
    <property type="term" value="F:protein-N(PI)-phosphohistidine-sugar phosphotransferase activity"/>
    <property type="evidence" value="ECO:0007669"/>
    <property type="project" value="InterPro"/>
</dbReference>
<dbReference type="KEGG" id="lmq:LMM7_0400"/>
<dbReference type="Proteomes" id="UP000000486">
    <property type="component" value="Chromosome"/>
</dbReference>
<evidence type="ECO:0000256" key="4">
    <source>
        <dbReference type="ARBA" id="ARBA00022679"/>
    </source>
</evidence>
<keyword evidence="3" id="KW-0762">Sugar transport</keyword>
<evidence type="ECO:0000256" key="3">
    <source>
        <dbReference type="ARBA" id="ARBA00022597"/>
    </source>
</evidence>
<dbReference type="Gene3D" id="3.40.50.2300">
    <property type="match status" value="1"/>
</dbReference>
<dbReference type="InterPro" id="IPR013012">
    <property type="entry name" value="PTS_EIIB_3"/>
</dbReference>
<dbReference type="InterPro" id="IPR036095">
    <property type="entry name" value="PTS_EIIB-like_sf"/>
</dbReference>
<dbReference type="HOGENOM" id="CLU_147323_2_1_9"/>
<reference evidence="9 10" key="1">
    <citation type="journal article" date="2011" name="J. Bacteriol.">
        <title>Genome sequence of the nonpathogenic Listeria monocytogenes serovar 4a strain M7.</title>
        <authorList>
            <person name="Chen J."/>
            <person name="Xia Y."/>
            <person name="Cheng C."/>
            <person name="Fang C."/>
            <person name="Shan Y."/>
            <person name="Jin G."/>
            <person name="Fang W."/>
        </authorList>
    </citation>
    <scope>NUCLEOTIDE SEQUENCE [LARGE SCALE GENOMIC DNA]</scope>
    <source>
        <strain evidence="9 10">M7</strain>
    </source>
</reference>
<evidence type="ECO:0000256" key="6">
    <source>
        <dbReference type="ARBA" id="ARBA00022777"/>
    </source>
</evidence>
<dbReference type="InterPro" id="IPR051819">
    <property type="entry name" value="PTS_sugar-specific_EIIB"/>
</dbReference>
<dbReference type="Pfam" id="PF02302">
    <property type="entry name" value="PTS_IIB"/>
    <property type="match status" value="1"/>
</dbReference>
<gene>
    <name evidence="9" type="primary">chbB</name>
    <name evidence="9" type="ordered locus">LMM7_0400</name>
</gene>